<reference evidence="1 2" key="1">
    <citation type="journal article" date="2020" name="G3 (Bethesda)">
        <title>CeMbio - The Caenorhabditis elegans Microbiome Resource.</title>
        <authorList>
            <person name="Dirksen P."/>
            <person name="Assie A."/>
            <person name="Zimmermann J."/>
            <person name="Zhang F."/>
            <person name="Tietje A.M."/>
            <person name="Marsh S.A."/>
            <person name="Felix M.A."/>
            <person name="Shapira M."/>
            <person name="Kaleta C."/>
            <person name="Schulenburg H."/>
            <person name="Samuel B."/>
        </authorList>
    </citation>
    <scope>NUCLEOTIDE SEQUENCE [LARGE SCALE GENOMIC DNA]</scope>
    <source>
        <strain evidence="1 2">BIGb0172</strain>
    </source>
</reference>
<dbReference type="Pfam" id="PF04134">
    <property type="entry name" value="DCC1-like"/>
    <property type="match status" value="1"/>
</dbReference>
<evidence type="ECO:0000313" key="2">
    <source>
        <dbReference type="Proteomes" id="UP000515240"/>
    </source>
</evidence>
<dbReference type="GO" id="GO:0015035">
    <property type="term" value="F:protein-disulfide reductase activity"/>
    <property type="evidence" value="ECO:0007669"/>
    <property type="project" value="InterPro"/>
</dbReference>
<dbReference type="InterPro" id="IPR044691">
    <property type="entry name" value="DCC1_Trx"/>
</dbReference>
<accession>A0A7G5EL49</accession>
<gene>
    <name evidence="1" type="ORF">HS961_18830</name>
</gene>
<dbReference type="KEGG" id="cpis:HS961_18830"/>
<dbReference type="PANTHER" id="PTHR34290">
    <property type="entry name" value="SI:CH73-390P7.2"/>
    <property type="match status" value="1"/>
</dbReference>
<evidence type="ECO:0000313" key="1">
    <source>
        <dbReference type="EMBL" id="QMV74724.1"/>
    </source>
</evidence>
<dbReference type="InterPro" id="IPR007263">
    <property type="entry name" value="DCC1-like"/>
</dbReference>
<name>A0A7G5EL49_9BURK</name>
<keyword evidence="2" id="KW-1185">Reference proteome</keyword>
<dbReference type="PANTHER" id="PTHR34290:SF2">
    <property type="entry name" value="OS04G0668800 PROTEIN"/>
    <property type="match status" value="1"/>
</dbReference>
<dbReference type="Proteomes" id="UP000515240">
    <property type="component" value="Chromosome"/>
</dbReference>
<sequence>MTRRDTAATQFPLTIYYDASCRMCNAEMRHLMLRNQAGKLIFIDASTADLSQAPADKAALMQAIHGVGADGQVYVGVDCLTRAYLGVGWAWVPRLAGLPLVAGALDKLYPMLARNRYRLPLAPMAWVLEQGLQCTVRRQARQAAARSASCARGSDACDIDRPR</sequence>
<dbReference type="RefSeq" id="WP_182324615.1">
    <property type="nucleotide sequence ID" value="NZ_CP058554.1"/>
</dbReference>
<protein>
    <submittedName>
        <fullName evidence="1">DUF393 domain-containing protein</fullName>
    </submittedName>
</protein>
<organism evidence="1 2">
    <name type="scientific">Comamonas piscis</name>
    <dbReference type="NCBI Taxonomy" id="1562974"/>
    <lineage>
        <taxon>Bacteria</taxon>
        <taxon>Pseudomonadati</taxon>
        <taxon>Pseudomonadota</taxon>
        <taxon>Betaproteobacteria</taxon>
        <taxon>Burkholderiales</taxon>
        <taxon>Comamonadaceae</taxon>
        <taxon>Comamonas</taxon>
    </lineage>
</organism>
<proteinExistence type="predicted"/>
<dbReference type="EMBL" id="CP058554">
    <property type="protein sequence ID" value="QMV74724.1"/>
    <property type="molecule type" value="Genomic_DNA"/>
</dbReference>
<dbReference type="AlphaFoldDB" id="A0A7G5EL49"/>